<proteinExistence type="predicted"/>
<evidence type="ECO:0000313" key="1">
    <source>
        <dbReference type="EMBL" id="QDU58819.1"/>
    </source>
</evidence>
<name>A0A518AVP9_9BACT</name>
<dbReference type="RefSeq" id="WP_145251303.1">
    <property type="nucleotide sequence ID" value="NZ_CP036278.1"/>
</dbReference>
<accession>A0A518AVP9</accession>
<reference evidence="1 2" key="1">
    <citation type="submission" date="2019-02" db="EMBL/GenBank/DDBJ databases">
        <title>Deep-cultivation of Planctomycetes and their phenomic and genomic characterization uncovers novel biology.</title>
        <authorList>
            <person name="Wiegand S."/>
            <person name="Jogler M."/>
            <person name="Boedeker C."/>
            <person name="Pinto D."/>
            <person name="Vollmers J."/>
            <person name="Rivas-Marin E."/>
            <person name="Kohn T."/>
            <person name="Peeters S.H."/>
            <person name="Heuer A."/>
            <person name="Rast P."/>
            <person name="Oberbeckmann S."/>
            <person name="Bunk B."/>
            <person name="Jeske O."/>
            <person name="Meyerdierks A."/>
            <person name="Storesund J.E."/>
            <person name="Kallscheuer N."/>
            <person name="Luecker S."/>
            <person name="Lage O.M."/>
            <person name="Pohl T."/>
            <person name="Merkel B.J."/>
            <person name="Hornburger P."/>
            <person name="Mueller R.-W."/>
            <person name="Bruemmer F."/>
            <person name="Labrenz M."/>
            <person name="Spormann A.M."/>
            <person name="Op den Camp H."/>
            <person name="Overmann J."/>
            <person name="Amann R."/>
            <person name="Jetten M.S.M."/>
            <person name="Mascher T."/>
            <person name="Medema M.H."/>
            <person name="Devos D.P."/>
            <person name="Kaster A.-K."/>
            <person name="Ovreas L."/>
            <person name="Rohde M."/>
            <person name="Galperin M.Y."/>
            <person name="Jogler C."/>
        </authorList>
    </citation>
    <scope>NUCLEOTIDE SEQUENCE [LARGE SCALE GENOMIC DNA]</scope>
    <source>
        <strain evidence="1 2">Pan181</strain>
    </source>
</reference>
<dbReference type="KEGG" id="amuc:Pan181_50590"/>
<gene>
    <name evidence="1" type="ORF">Pan181_50590</name>
</gene>
<dbReference type="Proteomes" id="UP000315750">
    <property type="component" value="Chromosome"/>
</dbReference>
<evidence type="ECO:0000313" key="2">
    <source>
        <dbReference type="Proteomes" id="UP000315750"/>
    </source>
</evidence>
<organism evidence="1 2">
    <name type="scientific">Aeoliella mucimassa</name>
    <dbReference type="NCBI Taxonomy" id="2527972"/>
    <lineage>
        <taxon>Bacteria</taxon>
        <taxon>Pseudomonadati</taxon>
        <taxon>Planctomycetota</taxon>
        <taxon>Planctomycetia</taxon>
        <taxon>Pirellulales</taxon>
        <taxon>Lacipirellulaceae</taxon>
        <taxon>Aeoliella</taxon>
    </lineage>
</organism>
<dbReference type="EMBL" id="CP036278">
    <property type="protein sequence ID" value="QDU58819.1"/>
    <property type="molecule type" value="Genomic_DNA"/>
</dbReference>
<keyword evidence="2" id="KW-1185">Reference proteome</keyword>
<protein>
    <submittedName>
        <fullName evidence="1">Uncharacterized protein</fullName>
    </submittedName>
</protein>
<dbReference type="AlphaFoldDB" id="A0A518AVP9"/>
<sequence>MNEKTRLERQQRYLSICRERGWLGEDDEELWPNDDDARIEMARGLFGLTLVSDTDNLFADFRDQIGATDCNAGSDVGAASELLRSLNDDQKTAILTLLDDFLDTAVHIGMLRLDRFDHGFIKLQVVQSDPEECEPIPDSEIDIISDDHNELFQDALQWKEDYSRGTQIGRREPYRD</sequence>